<proteinExistence type="predicted"/>
<reference evidence="1" key="1">
    <citation type="journal article" date="2012" name="Science">
        <title>Fermentation, hydrogen, and sulfur metabolism in multiple uncultivated bacterial phyla.</title>
        <authorList>
            <person name="Wrighton K.C."/>
            <person name="Thomas B.C."/>
            <person name="Sharon I."/>
            <person name="Miller C.S."/>
            <person name="Castelle C.J."/>
            <person name="VerBerkmoes N.C."/>
            <person name="Wilkins M.J."/>
            <person name="Hettich R.L."/>
            <person name="Lipton M.S."/>
            <person name="Williams K.H."/>
            <person name="Long P.E."/>
            <person name="Banfield J.F."/>
        </authorList>
    </citation>
    <scope>NUCLEOTIDE SEQUENCE [LARGE SCALE GENOMIC DNA]</scope>
</reference>
<sequence length="447" mass="50471">DSSTLQQKLHFIPFGLGYRPVVTDVSFTGAIGSTQTGVLSVTFENPGADSYRVSFGTGNWSDIRLGIDHDPFITGALNSGQPMTTITGSFAVATGPQERVMSVRLCYQGLCSAPYVHGFGDTTFSFKNMDYKIPKKINCQEGQKWFGELGCQDKELVAFAPYDTPGDIIMYNSRWWSLGFSTKKVVGSGSSLYTDDSYHLRTTIEGYPEKNGCVPSFITNSLSFSTSSCVWTTDALASKWLRFDKPNSFFDIPQVTGSSVRWVLVEVIGNTDYLKYDLTPLGLGDKFAIEVSVRGSALKRTGTTGTYFLFNSDDNLHWYQYNWRLYFWYYNGDPTSTNSNWRSIYDVNISNIDFNPNDFYKVQFQVSWSPISFNNTSIKIFDKNNNNLISSSPSTCTFLWWCTTIKSINNLFVWSRNANMYNTPACSSQISCQWNDIIDSVKVYRFK</sequence>
<dbReference type="EMBL" id="AMFJ01028871">
    <property type="protein sequence ID" value="EKD44419.1"/>
    <property type="molecule type" value="Genomic_DNA"/>
</dbReference>
<dbReference type="AlphaFoldDB" id="K2A320"/>
<evidence type="ECO:0000313" key="1">
    <source>
        <dbReference type="EMBL" id="EKD44419.1"/>
    </source>
</evidence>
<organism evidence="1">
    <name type="scientific">uncultured bacterium</name>
    <name type="common">gcode 4</name>
    <dbReference type="NCBI Taxonomy" id="1234023"/>
    <lineage>
        <taxon>Bacteria</taxon>
        <taxon>environmental samples</taxon>
    </lineage>
</organism>
<protein>
    <submittedName>
        <fullName evidence="1">Uncharacterized protein</fullName>
    </submittedName>
</protein>
<feature type="non-terminal residue" evidence="1">
    <location>
        <position position="1"/>
    </location>
</feature>
<gene>
    <name evidence="1" type="ORF">ACD_71C00140G0001</name>
</gene>
<comment type="caution">
    <text evidence="1">The sequence shown here is derived from an EMBL/GenBank/DDBJ whole genome shotgun (WGS) entry which is preliminary data.</text>
</comment>
<name>K2A320_9BACT</name>
<accession>K2A320</accession>